<dbReference type="RefSeq" id="WP_054198100.1">
    <property type="nucleotide sequence ID" value="NZ_JNOC01000035.1"/>
</dbReference>
<reference evidence="2 3" key="1">
    <citation type="submission" date="2014-06" db="EMBL/GenBank/DDBJ databases">
        <title>Helicobacter pullorum isolates in fresh chicken meat - phenotypic and genotypic features.</title>
        <authorList>
            <person name="Borges V."/>
            <person name="Santos A."/>
            <person name="Correia C.B."/>
            <person name="Saraiva M."/>
            <person name="Menard A."/>
            <person name="Vieira L."/>
            <person name="Sampaio D.A."/>
            <person name="Gomes J.P."/>
            <person name="Oleastro M."/>
        </authorList>
    </citation>
    <scope>NUCLEOTIDE SEQUENCE [LARGE SCALE GENOMIC DNA]</scope>
    <source>
        <strain evidence="2 3">229334/12</strain>
    </source>
</reference>
<gene>
    <name evidence="2" type="ORF">HPU229334_07305</name>
</gene>
<evidence type="ECO:0000259" key="1">
    <source>
        <dbReference type="Pfam" id="PF20250"/>
    </source>
</evidence>
<comment type="caution">
    <text evidence="2">The sequence shown here is derived from an EMBL/GenBank/DDBJ whole genome shotgun (WGS) entry which is preliminary data.</text>
</comment>
<organism evidence="2 3">
    <name type="scientific">Helicobacter pullorum</name>
    <dbReference type="NCBI Taxonomy" id="35818"/>
    <lineage>
        <taxon>Bacteria</taxon>
        <taxon>Pseudomonadati</taxon>
        <taxon>Campylobacterota</taxon>
        <taxon>Epsilonproteobacteria</taxon>
        <taxon>Campylobacterales</taxon>
        <taxon>Helicobacteraceae</taxon>
        <taxon>Helicobacter</taxon>
    </lineage>
</organism>
<dbReference type="STRING" id="35818.HPU229336_02495"/>
<evidence type="ECO:0000313" key="3">
    <source>
        <dbReference type="Proteomes" id="UP000037997"/>
    </source>
</evidence>
<sequence>MVFVSRGYEIFENVSNISQLLEEQKEVYGEEIDFYLLAYETFYSKHNENQFKYVHNNNVFNKNSNYIANIDIKQVYKIEICRKKDKEKISFSFQLIEQQDTLLRASLECRGGIAYYEGMKFDIYQELYKTMILEGYFIGIREYNKLSSQIDLFVRNIKENNPAYRVFLDIGSGVANQEGKSEELKIYHTMQDINFNHQKSEGFIPKVSIKVVRKGDLLFDYIKPTKGHIGRDLKGNILPIAPVSIHDIQVDSSIVALEGISNIKFHARKDGFLKEIRPYSFIVDDELDAKKREVDNSIKVLNIDGLTHSDSKIQADVAYIGSHRGNIQAQKVVIDVLERGAVEAKVAYINSSLGGKIIADYVYIKNLHSYNEIYFRKCLVVDNVAGEHNIFECNPARIAFAKKDRVEYMMLEKQLQIKIKHLRKRMDEIYTYLLISQGKVHKILQDNSIEQLPKNLRSVVEQYEKSLNTYQKLLLEYSDIVNLNYANKTRLKSIDEMALGARIIIRGNFPNGESLIRFNLYEGNSVQKTLKATLNQQNLYRLFEVTSKDGRFSVANSSEYNPKYCDWISEFFPRENEKNSF</sequence>
<dbReference type="Proteomes" id="UP000037997">
    <property type="component" value="Unassembled WGS sequence"/>
</dbReference>
<proteinExistence type="predicted"/>
<dbReference type="EMBL" id="JNOC01000035">
    <property type="protein sequence ID" value="KPH55629.1"/>
    <property type="molecule type" value="Genomic_DNA"/>
</dbReference>
<accession>A0A0N0LTU6</accession>
<protein>
    <recommendedName>
        <fullName evidence="1">Flagellar Assembly Protein A N-terminal region domain-containing protein</fullName>
    </recommendedName>
</protein>
<name>A0A0N0LTU6_9HELI</name>
<evidence type="ECO:0000313" key="2">
    <source>
        <dbReference type="EMBL" id="KPH55629.1"/>
    </source>
</evidence>
<feature type="domain" description="Flagellar Assembly Protein A N-terminal region" evidence="1">
    <location>
        <begin position="153"/>
        <end position="274"/>
    </location>
</feature>
<dbReference type="Pfam" id="PF20250">
    <property type="entry name" value="FapA_N"/>
    <property type="match status" value="1"/>
</dbReference>
<dbReference type="InterPro" id="IPR046866">
    <property type="entry name" value="FapA_N"/>
</dbReference>
<dbReference type="PATRIC" id="fig|35818.11.peg.1446"/>
<dbReference type="AlphaFoldDB" id="A0A0N0LTU6"/>